<comment type="similarity">
    <text evidence="2">Belongs to the outer membrane factor (OMF) (TC 1.B.17) family.</text>
</comment>
<dbReference type="RefSeq" id="WP_162345115.1">
    <property type="nucleotide sequence ID" value="NZ_JAAEAA010000004.1"/>
</dbReference>
<dbReference type="PANTHER" id="PTHR30026">
    <property type="entry name" value="OUTER MEMBRANE PROTEIN TOLC"/>
    <property type="match status" value="1"/>
</dbReference>
<dbReference type="InterPro" id="IPR051906">
    <property type="entry name" value="TolC-like"/>
</dbReference>
<evidence type="ECO:0000256" key="7">
    <source>
        <dbReference type="ARBA" id="ARBA00023237"/>
    </source>
</evidence>
<name>A0A6B2H7I9_9BACT</name>
<dbReference type="GO" id="GO:0015288">
    <property type="term" value="F:porin activity"/>
    <property type="evidence" value="ECO:0007669"/>
    <property type="project" value="TreeGrafter"/>
</dbReference>
<comment type="subcellular location">
    <subcellularLocation>
        <location evidence="1">Cell outer membrane</location>
    </subcellularLocation>
</comment>
<evidence type="ECO:0000256" key="1">
    <source>
        <dbReference type="ARBA" id="ARBA00004442"/>
    </source>
</evidence>
<keyword evidence="7" id="KW-0998">Cell outer membrane</keyword>
<evidence type="ECO:0000256" key="6">
    <source>
        <dbReference type="ARBA" id="ARBA00023136"/>
    </source>
</evidence>
<keyword evidence="8" id="KW-0732">Signal</keyword>
<dbReference type="Pfam" id="PF02321">
    <property type="entry name" value="OEP"/>
    <property type="match status" value="2"/>
</dbReference>
<accession>A0A6B2H7I9</accession>
<dbReference type="GO" id="GO:1990281">
    <property type="term" value="C:efflux pump complex"/>
    <property type="evidence" value="ECO:0007669"/>
    <property type="project" value="TreeGrafter"/>
</dbReference>
<evidence type="ECO:0000256" key="4">
    <source>
        <dbReference type="ARBA" id="ARBA00022452"/>
    </source>
</evidence>
<evidence type="ECO:0000256" key="8">
    <source>
        <dbReference type="SAM" id="SignalP"/>
    </source>
</evidence>
<sequence>MKYKIAALFAFALSVFSVGKANAQEVLTLEEAIRITLERNYDILLVKNDLEISKNNVNRANAGMLPAVEGNLIQNNTIQNSSQTRESGQVVERNGAKGSTLNYGVGLNWTVFDGFGMFARYDQLKELQKLGEANLQQTILTRVADVTSTYYNLVQQQQQLKALDTAMVISRERVQTAQNRFEIGKAARLEVLNAQVDFNTDTTNMLRQLELYQNTQTQLNELMARDVNTRFRVAENVTIDDKLILSELSEKAVQQNPSLQAALINRRVAELDLKQVKANRLPTISLNSGYNLSRSESALGFTTLSTGKGFNYGVSASVPIFNGFLQRRQEQNANINVNNAELQFEQINQSINAQLTSAYNTYQTSLSLVKLEEKNQQIAKRNLEITMDKFRIGSITPIEFREAQLNYVNATVRYSNAQYLAKLAEVSLKEIAGTITF</sequence>
<keyword evidence="10" id="KW-1185">Reference proteome</keyword>
<keyword evidence="3" id="KW-0813">Transport</keyword>
<evidence type="ECO:0000256" key="2">
    <source>
        <dbReference type="ARBA" id="ARBA00007613"/>
    </source>
</evidence>
<dbReference type="Proteomes" id="UP000478546">
    <property type="component" value="Unassembled WGS sequence"/>
</dbReference>
<evidence type="ECO:0000256" key="3">
    <source>
        <dbReference type="ARBA" id="ARBA00022448"/>
    </source>
</evidence>
<dbReference type="PANTHER" id="PTHR30026:SF20">
    <property type="entry name" value="OUTER MEMBRANE PROTEIN TOLC"/>
    <property type="match status" value="1"/>
</dbReference>
<organism evidence="9 10">
    <name type="scientific">Pontibacter fetidus</name>
    <dbReference type="NCBI Taxonomy" id="2700082"/>
    <lineage>
        <taxon>Bacteria</taxon>
        <taxon>Pseudomonadati</taxon>
        <taxon>Bacteroidota</taxon>
        <taxon>Cytophagia</taxon>
        <taxon>Cytophagales</taxon>
        <taxon>Hymenobacteraceae</taxon>
        <taxon>Pontibacter</taxon>
    </lineage>
</organism>
<keyword evidence="5" id="KW-0812">Transmembrane</keyword>
<evidence type="ECO:0000313" key="10">
    <source>
        <dbReference type="Proteomes" id="UP000478546"/>
    </source>
</evidence>
<dbReference type="Gene3D" id="1.20.1600.10">
    <property type="entry name" value="Outer membrane efflux proteins (OEP)"/>
    <property type="match status" value="1"/>
</dbReference>
<dbReference type="SUPFAM" id="SSF56954">
    <property type="entry name" value="Outer membrane efflux proteins (OEP)"/>
    <property type="match status" value="1"/>
</dbReference>
<comment type="caution">
    <text evidence="9">The sequence shown here is derived from an EMBL/GenBank/DDBJ whole genome shotgun (WGS) entry which is preliminary data.</text>
</comment>
<dbReference type="GO" id="GO:0009279">
    <property type="term" value="C:cell outer membrane"/>
    <property type="evidence" value="ECO:0007669"/>
    <property type="project" value="UniProtKB-SubCell"/>
</dbReference>
<keyword evidence="6" id="KW-0472">Membrane</keyword>
<dbReference type="AlphaFoldDB" id="A0A6B2H7I9"/>
<gene>
    <name evidence="9" type="ORF">GWO68_03895</name>
</gene>
<protein>
    <submittedName>
        <fullName evidence="9">TolC family protein</fullName>
    </submittedName>
</protein>
<feature type="signal peptide" evidence="8">
    <location>
        <begin position="1"/>
        <end position="23"/>
    </location>
</feature>
<dbReference type="GO" id="GO:0015562">
    <property type="term" value="F:efflux transmembrane transporter activity"/>
    <property type="evidence" value="ECO:0007669"/>
    <property type="project" value="InterPro"/>
</dbReference>
<keyword evidence="4" id="KW-1134">Transmembrane beta strand</keyword>
<dbReference type="EMBL" id="JAAEAA010000004">
    <property type="protein sequence ID" value="NDK55054.1"/>
    <property type="molecule type" value="Genomic_DNA"/>
</dbReference>
<dbReference type="InterPro" id="IPR003423">
    <property type="entry name" value="OMP_efflux"/>
</dbReference>
<evidence type="ECO:0000313" key="9">
    <source>
        <dbReference type="EMBL" id="NDK55054.1"/>
    </source>
</evidence>
<proteinExistence type="inferred from homology"/>
<reference evidence="9 10" key="1">
    <citation type="submission" date="2020-01" db="EMBL/GenBank/DDBJ databases">
        <authorList>
            <person name="Kim M.K."/>
        </authorList>
    </citation>
    <scope>NUCLEOTIDE SEQUENCE [LARGE SCALE GENOMIC DNA]</scope>
    <source>
        <strain evidence="9 10">BT213</strain>
    </source>
</reference>
<evidence type="ECO:0000256" key="5">
    <source>
        <dbReference type="ARBA" id="ARBA00022692"/>
    </source>
</evidence>
<feature type="chain" id="PRO_5025534262" evidence="8">
    <location>
        <begin position="24"/>
        <end position="437"/>
    </location>
</feature>